<gene>
    <name evidence="15" type="ORF">ACFPFW_04385</name>
</gene>
<dbReference type="InterPro" id="IPR052168">
    <property type="entry name" value="Cytochrome_b561_oxidase"/>
</dbReference>
<evidence type="ECO:0000256" key="3">
    <source>
        <dbReference type="ARBA" id="ARBA00022448"/>
    </source>
</evidence>
<dbReference type="EMBL" id="JBHSJF010000004">
    <property type="protein sequence ID" value="MFC5067251.1"/>
    <property type="molecule type" value="Genomic_DNA"/>
</dbReference>
<keyword evidence="8" id="KW-0249">Electron transport</keyword>
<evidence type="ECO:0000256" key="9">
    <source>
        <dbReference type="ARBA" id="ARBA00022989"/>
    </source>
</evidence>
<feature type="transmembrane region" description="Helical" evidence="13">
    <location>
        <begin position="147"/>
        <end position="169"/>
    </location>
</feature>
<feature type="transmembrane region" description="Helical" evidence="13">
    <location>
        <begin position="86"/>
        <end position="103"/>
    </location>
</feature>
<dbReference type="Proteomes" id="UP001595796">
    <property type="component" value="Unassembled WGS sequence"/>
</dbReference>
<evidence type="ECO:0000256" key="1">
    <source>
        <dbReference type="ARBA" id="ARBA00001970"/>
    </source>
</evidence>
<evidence type="ECO:0000256" key="2">
    <source>
        <dbReference type="ARBA" id="ARBA00004651"/>
    </source>
</evidence>
<feature type="transmembrane region" description="Helical" evidence="13">
    <location>
        <begin position="110"/>
        <end position="127"/>
    </location>
</feature>
<feature type="domain" description="Cytochrome b561 bacterial/Ni-hydrogenase" evidence="14">
    <location>
        <begin position="13"/>
        <end position="179"/>
    </location>
</feature>
<evidence type="ECO:0000259" key="14">
    <source>
        <dbReference type="Pfam" id="PF01292"/>
    </source>
</evidence>
<comment type="cofactor">
    <cofactor evidence="1">
        <name>heme b</name>
        <dbReference type="ChEBI" id="CHEBI:60344"/>
    </cofactor>
</comment>
<evidence type="ECO:0000256" key="7">
    <source>
        <dbReference type="ARBA" id="ARBA00022723"/>
    </source>
</evidence>
<keyword evidence="6 13" id="KW-0812">Transmembrane</keyword>
<sequence length="179" mass="19988">MSAPSFDVPGQAYHPALRVLHWLTALFVFVAFPVGFVIDYVKDESKTAFYLVHESFGFLVLWVMLTRVVVRWIWPPPPNAEINPSLHLVATLVHGALYAALILQPVFGFLATNAFGFPFSLFGVLPIPSPIGKDPALARYLMGAHIFIGYSILVLFCLHIGGVLYHQVIRRDAIVQRML</sequence>
<dbReference type="Pfam" id="PF01292">
    <property type="entry name" value="Ni_hydr_CYTB"/>
    <property type="match status" value="1"/>
</dbReference>
<evidence type="ECO:0000313" key="16">
    <source>
        <dbReference type="Proteomes" id="UP001595796"/>
    </source>
</evidence>
<name>A0ABV9YZH2_9HYPH</name>
<evidence type="ECO:0000313" key="15">
    <source>
        <dbReference type="EMBL" id="MFC5067251.1"/>
    </source>
</evidence>
<comment type="subcellular location">
    <subcellularLocation>
        <location evidence="2">Cell membrane</location>
        <topology evidence="2">Multi-pass membrane protein</topology>
    </subcellularLocation>
</comment>
<feature type="transmembrane region" description="Helical" evidence="13">
    <location>
        <begin position="20"/>
        <end position="41"/>
    </location>
</feature>
<evidence type="ECO:0000256" key="12">
    <source>
        <dbReference type="ARBA" id="ARBA00037975"/>
    </source>
</evidence>
<dbReference type="PANTHER" id="PTHR30529:SF1">
    <property type="entry name" value="CYTOCHROME B561 HOMOLOG 2"/>
    <property type="match status" value="1"/>
</dbReference>
<organism evidence="15 16">
    <name type="scientific">Flaviflagellibacter deserti</name>
    <dbReference type="NCBI Taxonomy" id="2267266"/>
    <lineage>
        <taxon>Bacteria</taxon>
        <taxon>Pseudomonadati</taxon>
        <taxon>Pseudomonadota</taxon>
        <taxon>Alphaproteobacteria</taxon>
        <taxon>Hyphomicrobiales</taxon>
        <taxon>Flaviflagellibacter</taxon>
    </lineage>
</organism>
<keyword evidence="9 13" id="KW-1133">Transmembrane helix</keyword>
<keyword evidence="11 13" id="KW-0472">Membrane</keyword>
<dbReference type="RefSeq" id="WP_114957139.1">
    <property type="nucleotide sequence ID" value="NZ_JBHSJF010000004.1"/>
</dbReference>
<dbReference type="InterPro" id="IPR011577">
    <property type="entry name" value="Cyt_b561_bac/Ni-Hgenase"/>
</dbReference>
<dbReference type="SUPFAM" id="SSF81342">
    <property type="entry name" value="Transmembrane di-heme cytochromes"/>
    <property type="match status" value="1"/>
</dbReference>
<accession>A0ABV9YZH2</accession>
<comment type="caution">
    <text evidence="15">The sequence shown here is derived from an EMBL/GenBank/DDBJ whole genome shotgun (WGS) entry which is preliminary data.</text>
</comment>
<evidence type="ECO:0000256" key="5">
    <source>
        <dbReference type="ARBA" id="ARBA00022617"/>
    </source>
</evidence>
<evidence type="ECO:0000256" key="4">
    <source>
        <dbReference type="ARBA" id="ARBA00022475"/>
    </source>
</evidence>
<keyword evidence="7" id="KW-0479">Metal-binding</keyword>
<keyword evidence="5" id="KW-0349">Heme</keyword>
<reference evidence="16" key="1">
    <citation type="journal article" date="2019" name="Int. J. Syst. Evol. Microbiol.">
        <title>The Global Catalogue of Microorganisms (GCM) 10K type strain sequencing project: providing services to taxonomists for standard genome sequencing and annotation.</title>
        <authorList>
            <consortium name="The Broad Institute Genomics Platform"/>
            <consortium name="The Broad Institute Genome Sequencing Center for Infectious Disease"/>
            <person name="Wu L."/>
            <person name="Ma J."/>
        </authorList>
    </citation>
    <scope>NUCLEOTIDE SEQUENCE [LARGE SCALE GENOMIC DNA]</scope>
    <source>
        <strain evidence="16">CGMCC 1.16444</strain>
    </source>
</reference>
<comment type="similarity">
    <text evidence="12">Belongs to the cytochrome b561 family.</text>
</comment>
<evidence type="ECO:0000256" key="13">
    <source>
        <dbReference type="SAM" id="Phobius"/>
    </source>
</evidence>
<keyword evidence="10" id="KW-0408">Iron</keyword>
<evidence type="ECO:0000256" key="8">
    <source>
        <dbReference type="ARBA" id="ARBA00022982"/>
    </source>
</evidence>
<feature type="transmembrane region" description="Helical" evidence="13">
    <location>
        <begin position="48"/>
        <end position="74"/>
    </location>
</feature>
<evidence type="ECO:0000256" key="6">
    <source>
        <dbReference type="ARBA" id="ARBA00022692"/>
    </source>
</evidence>
<protein>
    <submittedName>
        <fullName evidence="15">Cytochrome b</fullName>
    </submittedName>
</protein>
<keyword evidence="16" id="KW-1185">Reference proteome</keyword>
<dbReference type="PANTHER" id="PTHR30529">
    <property type="entry name" value="CYTOCHROME B561"/>
    <property type="match status" value="1"/>
</dbReference>
<evidence type="ECO:0000256" key="10">
    <source>
        <dbReference type="ARBA" id="ARBA00023004"/>
    </source>
</evidence>
<keyword evidence="4" id="KW-1003">Cell membrane</keyword>
<evidence type="ECO:0000256" key="11">
    <source>
        <dbReference type="ARBA" id="ARBA00023136"/>
    </source>
</evidence>
<proteinExistence type="inferred from homology"/>
<keyword evidence="3" id="KW-0813">Transport</keyword>
<dbReference type="InterPro" id="IPR016174">
    <property type="entry name" value="Di-haem_cyt_TM"/>
</dbReference>